<evidence type="ECO:0000256" key="3">
    <source>
        <dbReference type="ARBA" id="ARBA00023163"/>
    </source>
</evidence>
<dbReference type="GO" id="GO:0003700">
    <property type="term" value="F:DNA-binding transcription factor activity"/>
    <property type="evidence" value="ECO:0007669"/>
    <property type="project" value="InterPro"/>
</dbReference>
<evidence type="ECO:0000256" key="1">
    <source>
        <dbReference type="ARBA" id="ARBA00023015"/>
    </source>
</evidence>
<dbReference type="PANTHER" id="PTHR43132">
    <property type="entry name" value="ARSENICAL RESISTANCE OPERON REPRESSOR ARSR-RELATED"/>
    <property type="match status" value="1"/>
</dbReference>
<dbReference type="EMBL" id="FOAJ01000001">
    <property type="protein sequence ID" value="SEK28275.1"/>
    <property type="molecule type" value="Genomic_DNA"/>
</dbReference>
<reference evidence="6" key="1">
    <citation type="submission" date="2016-10" db="EMBL/GenBank/DDBJ databases">
        <authorList>
            <person name="Varghese N."/>
            <person name="Submissions S."/>
        </authorList>
    </citation>
    <scope>NUCLEOTIDE SEQUENCE [LARGE SCALE GENOMIC DNA]</scope>
    <source>
        <strain evidence="6">LMG 26416</strain>
    </source>
</reference>
<evidence type="ECO:0000313" key="6">
    <source>
        <dbReference type="Proteomes" id="UP000199120"/>
    </source>
</evidence>
<evidence type="ECO:0000256" key="2">
    <source>
        <dbReference type="ARBA" id="ARBA00023125"/>
    </source>
</evidence>
<sequence length="147" mass="15333">MRAAFAFGRAGLFASADPPAIFPQSLKYGMVACTLARMDSNLVVRALGALAHESRLAIFRALVVAGQDGLPAGEIAQQLGLAPSSLSFHLKDLSHAGLLTSRQDGRFVIYTANFDAMTDLIGFLTENCCAGASCAAIDLPTACGGKR</sequence>
<dbReference type="PROSITE" id="PS50987">
    <property type="entry name" value="HTH_ARSR_2"/>
    <property type="match status" value="1"/>
</dbReference>
<keyword evidence="1" id="KW-0805">Transcription regulation</keyword>
<dbReference type="InterPro" id="IPR036390">
    <property type="entry name" value="WH_DNA-bd_sf"/>
</dbReference>
<dbReference type="PANTHER" id="PTHR43132:SF2">
    <property type="entry name" value="ARSENICAL RESISTANCE OPERON REPRESSOR ARSR-RELATED"/>
    <property type="match status" value="1"/>
</dbReference>
<dbReference type="InterPro" id="IPR051011">
    <property type="entry name" value="Metal_resp_trans_reg"/>
</dbReference>
<dbReference type="SUPFAM" id="SSF46785">
    <property type="entry name" value="Winged helix' DNA-binding domain"/>
    <property type="match status" value="1"/>
</dbReference>
<dbReference type="GO" id="GO:0003677">
    <property type="term" value="F:DNA binding"/>
    <property type="evidence" value="ECO:0007669"/>
    <property type="project" value="UniProtKB-KW"/>
</dbReference>
<name>A0A1H7FXY4_9BURK</name>
<dbReference type="InterPro" id="IPR011991">
    <property type="entry name" value="ArsR-like_HTH"/>
</dbReference>
<dbReference type="Gene3D" id="1.10.10.10">
    <property type="entry name" value="Winged helix-like DNA-binding domain superfamily/Winged helix DNA-binding domain"/>
    <property type="match status" value="1"/>
</dbReference>
<evidence type="ECO:0000313" key="5">
    <source>
        <dbReference type="EMBL" id="SEK28275.1"/>
    </source>
</evidence>
<accession>A0A1H7FXY4</accession>
<dbReference type="AlphaFoldDB" id="A0A1H7FXY4"/>
<protein>
    <submittedName>
        <fullName evidence="5">DNA-binding transcriptional regulator, ArsR family</fullName>
    </submittedName>
</protein>
<proteinExistence type="predicted"/>
<dbReference type="STRING" id="416943.SAMN05445871_5808"/>
<dbReference type="NCBIfam" id="NF033788">
    <property type="entry name" value="HTH_metalloreg"/>
    <property type="match status" value="1"/>
</dbReference>
<dbReference type="CDD" id="cd00090">
    <property type="entry name" value="HTH_ARSR"/>
    <property type="match status" value="1"/>
</dbReference>
<keyword evidence="2 5" id="KW-0238">DNA-binding</keyword>
<organism evidence="5 6">
    <name type="scientific">Paraburkholderia caballeronis</name>
    <dbReference type="NCBI Taxonomy" id="416943"/>
    <lineage>
        <taxon>Bacteria</taxon>
        <taxon>Pseudomonadati</taxon>
        <taxon>Pseudomonadota</taxon>
        <taxon>Betaproteobacteria</taxon>
        <taxon>Burkholderiales</taxon>
        <taxon>Burkholderiaceae</taxon>
        <taxon>Paraburkholderia</taxon>
    </lineage>
</organism>
<dbReference type="InterPro" id="IPR036388">
    <property type="entry name" value="WH-like_DNA-bd_sf"/>
</dbReference>
<gene>
    <name evidence="5" type="ORF">SAMN05192542_101436</name>
</gene>
<keyword evidence="6" id="KW-1185">Reference proteome</keyword>
<dbReference type="SMART" id="SM00418">
    <property type="entry name" value="HTH_ARSR"/>
    <property type="match status" value="1"/>
</dbReference>
<feature type="domain" description="HTH arsR-type" evidence="4">
    <location>
        <begin position="35"/>
        <end position="132"/>
    </location>
</feature>
<dbReference type="PRINTS" id="PR00778">
    <property type="entry name" value="HTHARSR"/>
</dbReference>
<keyword evidence="3" id="KW-0804">Transcription</keyword>
<evidence type="ECO:0000259" key="4">
    <source>
        <dbReference type="PROSITE" id="PS50987"/>
    </source>
</evidence>
<dbReference type="Pfam" id="PF12840">
    <property type="entry name" value="HTH_20"/>
    <property type="match status" value="1"/>
</dbReference>
<dbReference type="InterPro" id="IPR001845">
    <property type="entry name" value="HTH_ArsR_DNA-bd_dom"/>
</dbReference>
<dbReference type="Proteomes" id="UP000199120">
    <property type="component" value="Unassembled WGS sequence"/>
</dbReference>